<dbReference type="Proteomes" id="UP001164539">
    <property type="component" value="Chromosome 1"/>
</dbReference>
<comment type="caution">
    <text evidence="1">The sequence shown here is derived from an EMBL/GenBank/DDBJ whole genome shotgun (WGS) entry which is preliminary data.</text>
</comment>
<evidence type="ECO:0000313" key="1">
    <source>
        <dbReference type="EMBL" id="KAJ4728388.1"/>
    </source>
</evidence>
<keyword evidence="2" id="KW-1185">Reference proteome</keyword>
<organism evidence="1 2">
    <name type="scientific">Melia azedarach</name>
    <name type="common">Chinaberry tree</name>
    <dbReference type="NCBI Taxonomy" id="155640"/>
    <lineage>
        <taxon>Eukaryota</taxon>
        <taxon>Viridiplantae</taxon>
        <taxon>Streptophyta</taxon>
        <taxon>Embryophyta</taxon>
        <taxon>Tracheophyta</taxon>
        <taxon>Spermatophyta</taxon>
        <taxon>Magnoliopsida</taxon>
        <taxon>eudicotyledons</taxon>
        <taxon>Gunneridae</taxon>
        <taxon>Pentapetalae</taxon>
        <taxon>rosids</taxon>
        <taxon>malvids</taxon>
        <taxon>Sapindales</taxon>
        <taxon>Meliaceae</taxon>
        <taxon>Melia</taxon>
    </lineage>
</organism>
<name>A0ACC1YXY4_MELAZ</name>
<evidence type="ECO:0000313" key="2">
    <source>
        <dbReference type="Proteomes" id="UP001164539"/>
    </source>
</evidence>
<dbReference type="EMBL" id="CM051394">
    <property type="protein sequence ID" value="KAJ4728388.1"/>
    <property type="molecule type" value="Genomic_DNA"/>
</dbReference>
<accession>A0ACC1YXY4</accession>
<gene>
    <name evidence="1" type="ORF">OWV82_001326</name>
</gene>
<proteinExistence type="predicted"/>
<reference evidence="1 2" key="1">
    <citation type="journal article" date="2023" name="Science">
        <title>Complex scaffold remodeling in plant triterpene biosynthesis.</title>
        <authorList>
            <person name="De La Pena R."/>
            <person name="Hodgson H."/>
            <person name="Liu J.C."/>
            <person name="Stephenson M.J."/>
            <person name="Martin A.C."/>
            <person name="Owen C."/>
            <person name="Harkess A."/>
            <person name="Leebens-Mack J."/>
            <person name="Jimenez L.E."/>
            <person name="Osbourn A."/>
            <person name="Sattely E.S."/>
        </authorList>
    </citation>
    <scope>NUCLEOTIDE SEQUENCE [LARGE SCALE GENOMIC DNA]</scope>
    <source>
        <strain evidence="2">cv. JPN11</strain>
        <tissue evidence="1">Leaf</tissue>
    </source>
</reference>
<protein>
    <submittedName>
        <fullName evidence="1">Plant self-incompatibility S1</fullName>
    </submittedName>
</protein>
<sequence length="139" mass="16480">MKPLTIGYLLLLVLALSLCQLPIANSLFNKFSVHIINGLNNQTIDVHCKSRDDDLGLHHLPVHGEFMWKFRVNIKSSTLYFCKWKWVKGHKTFDVFTTDEQFLGKYCGYDYCRWQGREDGLYGYSEKRRQYVFAYKWDP</sequence>